<evidence type="ECO:0000256" key="6">
    <source>
        <dbReference type="ARBA" id="ARBA00022692"/>
    </source>
</evidence>
<sequence>MNFDIDILELIRILILSIVQGITEWLPISSTGHMIIIEEFLSLTSSPEFKELFFVLVQLGSIMAVVLLYFNKLNPFSFKKSAQERKDTWFIWFKVAVASIPAVLFGLVLDDYMEMYFNKPLVVAAMLIVYGFAFIWIETRQKSRHSHEINTFQTLTFKDAFLIGCFQALAIIPGTSRSGSTILGALLLGTSRFIATEFSFYMSIPIMFGASLKKLLKFGLVFSQAELIYLGVGMFVAFIVSVIAIKFLLNYIKRNDFKAFGYYRIILGSIIILYFLFTGR</sequence>
<dbReference type="GO" id="GO:0008360">
    <property type="term" value="P:regulation of cell shape"/>
    <property type="evidence" value="ECO:0007669"/>
    <property type="project" value="UniProtKB-KW"/>
</dbReference>
<feature type="transmembrane region" description="Helical" evidence="17">
    <location>
        <begin position="52"/>
        <end position="70"/>
    </location>
</feature>
<dbReference type="AlphaFoldDB" id="A0A1T4M377"/>
<keyword evidence="9 17" id="KW-0573">Peptidoglycan synthesis</keyword>
<keyword evidence="11 17" id="KW-0472">Membrane</keyword>
<evidence type="ECO:0000313" key="18">
    <source>
        <dbReference type="EMBL" id="SJZ61345.1"/>
    </source>
</evidence>
<dbReference type="InterPro" id="IPR003824">
    <property type="entry name" value="UppP"/>
</dbReference>
<dbReference type="Proteomes" id="UP000189941">
    <property type="component" value="Unassembled WGS sequence"/>
</dbReference>
<feature type="transmembrane region" description="Helical" evidence="17">
    <location>
        <begin position="182"/>
        <end position="208"/>
    </location>
</feature>
<keyword evidence="7 17" id="KW-0378">Hydrolase</keyword>
<dbReference type="PANTHER" id="PTHR30622">
    <property type="entry name" value="UNDECAPRENYL-DIPHOSPHATASE"/>
    <property type="match status" value="1"/>
</dbReference>
<dbReference type="GO" id="GO:0005886">
    <property type="term" value="C:plasma membrane"/>
    <property type="evidence" value="ECO:0007669"/>
    <property type="project" value="UniProtKB-SubCell"/>
</dbReference>
<dbReference type="NCBIfam" id="TIGR00753">
    <property type="entry name" value="undec_PP_bacA"/>
    <property type="match status" value="1"/>
</dbReference>
<comment type="miscellaneous">
    <text evidence="17">Bacitracin is thought to be involved in the inhibition of peptidoglycan synthesis by sequestering undecaprenyl diphosphate, thereby reducing the pool of lipid carrier available.</text>
</comment>
<keyword evidence="8 17" id="KW-0133">Cell shape</keyword>
<evidence type="ECO:0000256" key="17">
    <source>
        <dbReference type="HAMAP-Rule" id="MF_01006"/>
    </source>
</evidence>
<dbReference type="STRING" id="1121925.SAMN02746011_01304"/>
<evidence type="ECO:0000256" key="11">
    <source>
        <dbReference type="ARBA" id="ARBA00023136"/>
    </source>
</evidence>
<keyword evidence="12 17" id="KW-0046">Antibiotic resistance</keyword>
<evidence type="ECO:0000256" key="16">
    <source>
        <dbReference type="ARBA" id="ARBA00047594"/>
    </source>
</evidence>
<protein>
    <recommendedName>
        <fullName evidence="4 17">Undecaprenyl-diphosphatase</fullName>
        <ecNumber evidence="3 17">3.6.1.27</ecNumber>
    </recommendedName>
    <alternativeName>
        <fullName evidence="15 17">Bacitracin resistance protein</fullName>
    </alternativeName>
    <alternativeName>
        <fullName evidence="14 17">Undecaprenyl pyrophosphate phosphatase</fullName>
    </alternativeName>
</protein>
<evidence type="ECO:0000256" key="15">
    <source>
        <dbReference type="ARBA" id="ARBA00032932"/>
    </source>
</evidence>
<evidence type="ECO:0000256" key="8">
    <source>
        <dbReference type="ARBA" id="ARBA00022960"/>
    </source>
</evidence>
<evidence type="ECO:0000256" key="5">
    <source>
        <dbReference type="ARBA" id="ARBA00022475"/>
    </source>
</evidence>
<dbReference type="Pfam" id="PF02673">
    <property type="entry name" value="BacA"/>
    <property type="match status" value="1"/>
</dbReference>
<dbReference type="EMBL" id="FUWO01000010">
    <property type="protein sequence ID" value="SJZ61345.1"/>
    <property type="molecule type" value="Genomic_DNA"/>
</dbReference>
<dbReference type="GO" id="GO:0009252">
    <property type="term" value="P:peptidoglycan biosynthetic process"/>
    <property type="evidence" value="ECO:0007669"/>
    <property type="project" value="UniProtKB-KW"/>
</dbReference>
<proteinExistence type="inferred from homology"/>
<evidence type="ECO:0000256" key="9">
    <source>
        <dbReference type="ARBA" id="ARBA00022984"/>
    </source>
</evidence>
<evidence type="ECO:0000256" key="12">
    <source>
        <dbReference type="ARBA" id="ARBA00023251"/>
    </source>
</evidence>
<comment type="function">
    <text evidence="17">Catalyzes the dephosphorylation of undecaprenyl diphosphate (UPP). Confers resistance to bacitracin.</text>
</comment>
<keyword evidence="10 17" id="KW-1133">Transmembrane helix</keyword>
<evidence type="ECO:0000256" key="3">
    <source>
        <dbReference type="ARBA" id="ARBA00012374"/>
    </source>
</evidence>
<accession>A0A1T4M377</accession>
<comment type="similarity">
    <text evidence="2 17">Belongs to the UppP family.</text>
</comment>
<evidence type="ECO:0000256" key="13">
    <source>
        <dbReference type="ARBA" id="ARBA00023316"/>
    </source>
</evidence>
<keyword evidence="13 17" id="KW-0961">Cell wall biogenesis/degradation</keyword>
<comment type="subcellular location">
    <subcellularLocation>
        <location evidence="1 17">Cell membrane</location>
        <topology evidence="1 17">Multi-pass membrane protein</topology>
    </subcellularLocation>
</comment>
<dbReference type="NCBIfam" id="NF001391">
    <property type="entry name" value="PRK00281.1-5"/>
    <property type="match status" value="1"/>
</dbReference>
<evidence type="ECO:0000313" key="19">
    <source>
        <dbReference type="Proteomes" id="UP000189941"/>
    </source>
</evidence>
<dbReference type="EC" id="3.6.1.27" evidence="3 17"/>
<keyword evidence="6 17" id="KW-0812">Transmembrane</keyword>
<dbReference type="NCBIfam" id="NF001390">
    <property type="entry name" value="PRK00281.1-4"/>
    <property type="match status" value="1"/>
</dbReference>
<evidence type="ECO:0000256" key="4">
    <source>
        <dbReference type="ARBA" id="ARBA00021581"/>
    </source>
</evidence>
<evidence type="ECO:0000256" key="2">
    <source>
        <dbReference type="ARBA" id="ARBA00010621"/>
    </source>
</evidence>
<dbReference type="RefSeq" id="WP_200803006.1">
    <property type="nucleotide sequence ID" value="NZ_FUWO01000010.1"/>
</dbReference>
<dbReference type="HAMAP" id="MF_01006">
    <property type="entry name" value="Undec_diphosphatase"/>
    <property type="match status" value="1"/>
</dbReference>
<evidence type="ECO:0000256" key="14">
    <source>
        <dbReference type="ARBA" id="ARBA00032707"/>
    </source>
</evidence>
<name>A0A1T4M377_9LACT</name>
<feature type="transmembrane region" description="Helical" evidence="17">
    <location>
        <begin position="228"/>
        <end position="249"/>
    </location>
</feature>
<dbReference type="PANTHER" id="PTHR30622:SF3">
    <property type="entry name" value="UNDECAPRENYL-DIPHOSPHATASE"/>
    <property type="match status" value="1"/>
</dbReference>
<evidence type="ECO:0000256" key="7">
    <source>
        <dbReference type="ARBA" id="ARBA00022801"/>
    </source>
</evidence>
<dbReference type="GO" id="GO:0071555">
    <property type="term" value="P:cell wall organization"/>
    <property type="evidence" value="ECO:0007669"/>
    <property type="project" value="UniProtKB-KW"/>
</dbReference>
<keyword evidence="5 17" id="KW-1003">Cell membrane</keyword>
<keyword evidence="19" id="KW-1185">Reference proteome</keyword>
<reference evidence="19" key="1">
    <citation type="submission" date="2017-02" db="EMBL/GenBank/DDBJ databases">
        <authorList>
            <person name="Varghese N."/>
            <person name="Submissions S."/>
        </authorList>
    </citation>
    <scope>NUCLEOTIDE SEQUENCE [LARGE SCALE GENOMIC DNA]</scope>
    <source>
        <strain evidence="19">DSM 15739</strain>
    </source>
</reference>
<feature type="transmembrane region" description="Helical" evidence="17">
    <location>
        <begin position="261"/>
        <end position="277"/>
    </location>
</feature>
<comment type="catalytic activity">
    <reaction evidence="16 17">
        <text>di-trans,octa-cis-undecaprenyl diphosphate + H2O = di-trans,octa-cis-undecaprenyl phosphate + phosphate + H(+)</text>
        <dbReference type="Rhea" id="RHEA:28094"/>
        <dbReference type="ChEBI" id="CHEBI:15377"/>
        <dbReference type="ChEBI" id="CHEBI:15378"/>
        <dbReference type="ChEBI" id="CHEBI:43474"/>
        <dbReference type="ChEBI" id="CHEBI:58405"/>
        <dbReference type="ChEBI" id="CHEBI:60392"/>
        <dbReference type="EC" id="3.6.1.27"/>
    </reaction>
</comment>
<organism evidence="18 19">
    <name type="scientific">Globicatella sulfidifaciens DSM 15739</name>
    <dbReference type="NCBI Taxonomy" id="1121925"/>
    <lineage>
        <taxon>Bacteria</taxon>
        <taxon>Bacillati</taxon>
        <taxon>Bacillota</taxon>
        <taxon>Bacilli</taxon>
        <taxon>Lactobacillales</taxon>
        <taxon>Aerococcaceae</taxon>
        <taxon>Globicatella</taxon>
    </lineage>
</organism>
<dbReference type="GO" id="GO:0046677">
    <property type="term" value="P:response to antibiotic"/>
    <property type="evidence" value="ECO:0007669"/>
    <property type="project" value="UniProtKB-UniRule"/>
</dbReference>
<dbReference type="GO" id="GO:0050380">
    <property type="term" value="F:undecaprenyl-diphosphatase activity"/>
    <property type="evidence" value="ECO:0007669"/>
    <property type="project" value="UniProtKB-UniRule"/>
</dbReference>
<gene>
    <name evidence="17" type="primary">uppP</name>
    <name evidence="18" type="ORF">SAMN02746011_01304</name>
</gene>
<feature type="transmembrane region" description="Helical" evidence="17">
    <location>
        <begin position="91"/>
        <end position="109"/>
    </location>
</feature>
<evidence type="ECO:0000256" key="1">
    <source>
        <dbReference type="ARBA" id="ARBA00004651"/>
    </source>
</evidence>
<evidence type="ECO:0000256" key="10">
    <source>
        <dbReference type="ARBA" id="ARBA00022989"/>
    </source>
</evidence>
<feature type="transmembrane region" description="Helical" evidence="17">
    <location>
        <begin position="121"/>
        <end position="137"/>
    </location>
</feature>